<feature type="region of interest" description="Disordered" evidence="1">
    <location>
        <begin position="26"/>
        <end position="67"/>
    </location>
</feature>
<feature type="compositionally biased region" description="Low complexity" evidence="1">
    <location>
        <begin position="27"/>
        <end position="43"/>
    </location>
</feature>
<accession>A0AAE1BPJ0</accession>
<gene>
    <name evidence="2" type="ORF">Pcinc_039368</name>
</gene>
<sequence length="67" mass="7440">MVVFTQRLRHVRHFPPPRCLFTPLTLQQQQQQQAPHQVSSSAAPTPPTPTSPLARLISASRTTSHSS</sequence>
<dbReference type="EMBL" id="JAWQEG010006694">
    <property type="protein sequence ID" value="KAK3854133.1"/>
    <property type="molecule type" value="Genomic_DNA"/>
</dbReference>
<feature type="non-terminal residue" evidence="2">
    <location>
        <position position="67"/>
    </location>
</feature>
<evidence type="ECO:0000256" key="1">
    <source>
        <dbReference type="SAM" id="MobiDB-lite"/>
    </source>
</evidence>
<evidence type="ECO:0000313" key="3">
    <source>
        <dbReference type="Proteomes" id="UP001286313"/>
    </source>
</evidence>
<evidence type="ECO:0000313" key="2">
    <source>
        <dbReference type="EMBL" id="KAK3854133.1"/>
    </source>
</evidence>
<proteinExistence type="predicted"/>
<name>A0AAE1BPJ0_PETCI</name>
<dbReference type="Proteomes" id="UP001286313">
    <property type="component" value="Unassembled WGS sequence"/>
</dbReference>
<keyword evidence="3" id="KW-1185">Reference proteome</keyword>
<comment type="caution">
    <text evidence="2">The sequence shown here is derived from an EMBL/GenBank/DDBJ whole genome shotgun (WGS) entry which is preliminary data.</text>
</comment>
<reference evidence="2" key="1">
    <citation type="submission" date="2023-10" db="EMBL/GenBank/DDBJ databases">
        <title>Genome assemblies of two species of porcelain crab, Petrolisthes cinctipes and Petrolisthes manimaculis (Anomura: Porcellanidae).</title>
        <authorList>
            <person name="Angst P."/>
        </authorList>
    </citation>
    <scope>NUCLEOTIDE SEQUENCE</scope>
    <source>
        <strain evidence="2">PB745_01</strain>
        <tissue evidence="2">Gill</tissue>
    </source>
</reference>
<organism evidence="2 3">
    <name type="scientific">Petrolisthes cinctipes</name>
    <name type="common">Flat porcelain crab</name>
    <dbReference type="NCBI Taxonomy" id="88211"/>
    <lineage>
        <taxon>Eukaryota</taxon>
        <taxon>Metazoa</taxon>
        <taxon>Ecdysozoa</taxon>
        <taxon>Arthropoda</taxon>
        <taxon>Crustacea</taxon>
        <taxon>Multicrustacea</taxon>
        <taxon>Malacostraca</taxon>
        <taxon>Eumalacostraca</taxon>
        <taxon>Eucarida</taxon>
        <taxon>Decapoda</taxon>
        <taxon>Pleocyemata</taxon>
        <taxon>Anomura</taxon>
        <taxon>Galatheoidea</taxon>
        <taxon>Porcellanidae</taxon>
        <taxon>Petrolisthes</taxon>
    </lineage>
</organism>
<protein>
    <submittedName>
        <fullName evidence="2">Uncharacterized protein</fullName>
    </submittedName>
</protein>
<dbReference type="AlphaFoldDB" id="A0AAE1BPJ0"/>